<dbReference type="Gene3D" id="3.40.50.2300">
    <property type="match status" value="1"/>
</dbReference>
<feature type="modified residue" description="4-aspartylphosphate" evidence="1">
    <location>
        <position position="56"/>
    </location>
</feature>
<proteinExistence type="predicted"/>
<dbReference type="PROSITE" id="PS50110">
    <property type="entry name" value="RESPONSE_REGULATORY"/>
    <property type="match status" value="1"/>
</dbReference>
<evidence type="ECO:0000256" key="1">
    <source>
        <dbReference type="PROSITE-ProRule" id="PRU00169"/>
    </source>
</evidence>
<dbReference type="CDD" id="cd00077">
    <property type="entry name" value="HDc"/>
    <property type="match status" value="1"/>
</dbReference>
<dbReference type="GO" id="GO:0000160">
    <property type="term" value="P:phosphorelay signal transduction system"/>
    <property type="evidence" value="ECO:0007669"/>
    <property type="project" value="InterPro"/>
</dbReference>
<dbReference type="InterPro" id="IPR003607">
    <property type="entry name" value="HD/PDEase_dom"/>
</dbReference>
<dbReference type="Pfam" id="PF13487">
    <property type="entry name" value="HD_5"/>
    <property type="match status" value="1"/>
</dbReference>
<dbReference type="SUPFAM" id="SSF109604">
    <property type="entry name" value="HD-domain/PDEase-like"/>
    <property type="match status" value="1"/>
</dbReference>
<dbReference type="Proteomes" id="UP000309061">
    <property type="component" value="Chromosome"/>
</dbReference>
<name>A0A6B8KKK5_9HYPH</name>
<dbReference type="AlphaFoldDB" id="A0A6B8KKK5"/>
<dbReference type="EMBL" id="CP046052">
    <property type="protein sequence ID" value="QGM47465.1"/>
    <property type="molecule type" value="Genomic_DNA"/>
</dbReference>
<dbReference type="InterPro" id="IPR011006">
    <property type="entry name" value="CheY-like_superfamily"/>
</dbReference>
<dbReference type="SMART" id="SM00448">
    <property type="entry name" value="REC"/>
    <property type="match status" value="1"/>
</dbReference>
<dbReference type="PANTHER" id="PTHR45228:SF5">
    <property type="entry name" value="CYCLIC DI-GMP PHOSPHODIESTERASE VC_1348-RELATED"/>
    <property type="match status" value="1"/>
</dbReference>
<organism evidence="4 5">
    <name type="scientific">Methylocystis heyeri</name>
    <dbReference type="NCBI Taxonomy" id="391905"/>
    <lineage>
        <taxon>Bacteria</taxon>
        <taxon>Pseudomonadati</taxon>
        <taxon>Pseudomonadota</taxon>
        <taxon>Alphaproteobacteria</taxon>
        <taxon>Hyphomicrobiales</taxon>
        <taxon>Methylocystaceae</taxon>
        <taxon>Methylocystis</taxon>
    </lineage>
</organism>
<reference evidence="4 5" key="1">
    <citation type="submission" date="2019-11" db="EMBL/GenBank/DDBJ databases">
        <title>The genome sequence of Methylocystis heyeri.</title>
        <authorList>
            <person name="Oshkin I.Y."/>
            <person name="Miroshnikov K."/>
            <person name="Dedysh S.N."/>
        </authorList>
    </citation>
    <scope>NUCLEOTIDE SEQUENCE [LARGE SCALE GENOMIC DNA]</scope>
    <source>
        <strain evidence="4 5">H2</strain>
    </source>
</reference>
<dbReference type="OrthoDB" id="9802066at2"/>
<dbReference type="InterPro" id="IPR052020">
    <property type="entry name" value="Cyclic_di-GMP/3'3'-cGAMP_PDE"/>
</dbReference>
<feature type="domain" description="HD-GYP" evidence="3">
    <location>
        <begin position="149"/>
        <end position="360"/>
    </location>
</feature>
<dbReference type="InterPro" id="IPR001789">
    <property type="entry name" value="Sig_transdc_resp-reg_receiver"/>
</dbReference>
<accession>A0A6B8KKK5</accession>
<evidence type="ECO:0000259" key="3">
    <source>
        <dbReference type="PROSITE" id="PS51832"/>
    </source>
</evidence>
<keyword evidence="1" id="KW-0597">Phosphoprotein</keyword>
<dbReference type="PROSITE" id="PS51832">
    <property type="entry name" value="HD_GYP"/>
    <property type="match status" value="1"/>
</dbReference>
<protein>
    <submittedName>
        <fullName evidence="4">Response regulator</fullName>
    </submittedName>
</protein>
<evidence type="ECO:0000313" key="5">
    <source>
        <dbReference type="Proteomes" id="UP000309061"/>
    </source>
</evidence>
<dbReference type="Gene3D" id="1.10.3210.10">
    <property type="entry name" value="Hypothetical protein af1432"/>
    <property type="match status" value="1"/>
</dbReference>
<dbReference type="KEGG" id="mhey:H2LOC_018220"/>
<dbReference type="PANTHER" id="PTHR45228">
    <property type="entry name" value="CYCLIC DI-GMP PHOSPHODIESTERASE TM_0186-RELATED"/>
    <property type="match status" value="1"/>
</dbReference>
<gene>
    <name evidence="4" type="ORF">H2LOC_018220</name>
</gene>
<sequence length="391" mass="44303">MVTHIDTILAIDDSPQYLNMLRAVLSPRYRVLLGLGGEEGLRLAQGAEKPDLVLLDVNMPGENGYEVLAKLRESGCGEIPIIFLTGQDRPEDEERGLEAGAADYVSKPISSAILLARVRNQLEMKRVRDWLKSQNAVLEEEVSRRMAENDLTQKAAIRALAHLAEMRDSDTGDHVLRTQRYIELLADLLRDHPRFSQTLTQRYIDLLVRSAPLHDIGKVGVPDHILRKPGKLTDEEWEIMKTHAKLGSDAIESAERDLDRPVEFLALAKEIAHWHHERWDGEGYPDGLAGEAIPLSARMMAVADVFDALAAERVYKERMPLEQARRIIAEGRGSHFDPDIVDVFLAQFDSFMEIAMRCDDQLIETRPGALRRLNELPRDRARPEFCDRDPR</sequence>
<dbReference type="SUPFAM" id="SSF52172">
    <property type="entry name" value="CheY-like"/>
    <property type="match status" value="1"/>
</dbReference>
<dbReference type="GO" id="GO:0008081">
    <property type="term" value="F:phosphoric diester hydrolase activity"/>
    <property type="evidence" value="ECO:0007669"/>
    <property type="project" value="UniProtKB-ARBA"/>
</dbReference>
<dbReference type="InterPro" id="IPR037522">
    <property type="entry name" value="HD_GYP_dom"/>
</dbReference>
<evidence type="ECO:0000259" key="2">
    <source>
        <dbReference type="PROSITE" id="PS50110"/>
    </source>
</evidence>
<dbReference type="SMART" id="SM00471">
    <property type="entry name" value="HDc"/>
    <property type="match status" value="1"/>
</dbReference>
<keyword evidence="5" id="KW-1185">Reference proteome</keyword>
<evidence type="ECO:0000313" key="4">
    <source>
        <dbReference type="EMBL" id="QGM47465.1"/>
    </source>
</evidence>
<feature type="domain" description="Response regulatory" evidence="2">
    <location>
        <begin position="7"/>
        <end position="122"/>
    </location>
</feature>
<dbReference type="RefSeq" id="WP_136497298.1">
    <property type="nucleotide sequence ID" value="NZ_CP046052.1"/>
</dbReference>
<dbReference type="Pfam" id="PF00072">
    <property type="entry name" value="Response_reg"/>
    <property type="match status" value="1"/>
</dbReference>